<dbReference type="AlphaFoldDB" id="A0A5B8C3F9"/>
<dbReference type="RefSeq" id="WP_139927257.1">
    <property type="nucleotide sequence ID" value="NZ_CP040915.1"/>
</dbReference>
<organism evidence="1 2">
    <name type="scientific">Georgenia yuyongxinii</name>
    <dbReference type="NCBI Taxonomy" id="2589797"/>
    <lineage>
        <taxon>Bacteria</taxon>
        <taxon>Bacillati</taxon>
        <taxon>Actinomycetota</taxon>
        <taxon>Actinomycetes</taxon>
        <taxon>Micrococcales</taxon>
        <taxon>Bogoriellaceae</taxon>
        <taxon>Georgenia</taxon>
    </lineage>
</organism>
<dbReference type="EMBL" id="CP040915">
    <property type="protein sequence ID" value="QDC23815.1"/>
    <property type="molecule type" value="Genomic_DNA"/>
</dbReference>
<proteinExistence type="predicted"/>
<evidence type="ECO:0000313" key="2">
    <source>
        <dbReference type="Proteomes" id="UP000314616"/>
    </source>
</evidence>
<reference evidence="1 2" key="1">
    <citation type="submission" date="2019-05" db="EMBL/GenBank/DDBJ databases">
        <title>Georgenia *** sp. nov., and Georgenia *** sp. nov., isolated from the intestinal contents of plateau pika (Ochotona curzoniae) in the Qinghai-Tibet plateau of China.</title>
        <authorList>
            <person name="Tian Z."/>
        </authorList>
    </citation>
    <scope>NUCLEOTIDE SEQUENCE [LARGE SCALE GENOMIC DNA]</scope>
    <source>
        <strain evidence="1 2">Z443</strain>
    </source>
</reference>
<protein>
    <submittedName>
        <fullName evidence="1">Uncharacterized protein</fullName>
    </submittedName>
</protein>
<evidence type="ECO:0000313" key="1">
    <source>
        <dbReference type="EMBL" id="QDC23815.1"/>
    </source>
</evidence>
<gene>
    <name evidence="1" type="ORF">FE374_03470</name>
</gene>
<dbReference type="Proteomes" id="UP000314616">
    <property type="component" value="Chromosome"/>
</dbReference>
<accession>A0A5B8C3F9</accession>
<name>A0A5B8C3F9_9MICO</name>
<dbReference type="OrthoDB" id="5193877at2"/>
<dbReference type="KEGG" id="gyu:FE374_03470"/>
<sequence>MAMNTTNPLEKAASTLRQHTDRGWMAIRADVFSHALAMFRPSAPVRGVHGAGEFFLAADVLVAHLRDALDAIPRAGVSRITCTTDADHNLEAVTVEIIALYRARLVPLAEMIRHRAAELLVQVLGLSPEQLRDVPVHVGVTDVTNDAALL</sequence>